<reference evidence="2" key="1">
    <citation type="journal article" date="2023" name="Mol. Ecol. Resour.">
        <title>Chromosome-level genome assembly of a triploid poplar Populus alba 'Berolinensis'.</title>
        <authorList>
            <person name="Chen S."/>
            <person name="Yu Y."/>
            <person name="Wang X."/>
            <person name="Wang S."/>
            <person name="Zhang T."/>
            <person name="Zhou Y."/>
            <person name="He R."/>
            <person name="Meng N."/>
            <person name="Wang Y."/>
            <person name="Liu W."/>
            <person name="Liu Z."/>
            <person name="Liu J."/>
            <person name="Guo Q."/>
            <person name="Huang H."/>
            <person name="Sederoff R.R."/>
            <person name="Wang G."/>
            <person name="Qu G."/>
            <person name="Chen S."/>
        </authorList>
    </citation>
    <scope>NUCLEOTIDE SEQUENCE</scope>
    <source>
        <strain evidence="2">SC-2020</strain>
    </source>
</reference>
<feature type="region of interest" description="Disordered" evidence="1">
    <location>
        <begin position="1"/>
        <end position="34"/>
    </location>
</feature>
<gene>
    <name evidence="2" type="ORF">NC653_009374</name>
</gene>
<keyword evidence="3" id="KW-1185">Reference proteome</keyword>
<name>A0AAD6R8U2_9ROSI</name>
<dbReference type="Proteomes" id="UP001164929">
    <property type="component" value="Chromosome 3"/>
</dbReference>
<organism evidence="2 3">
    <name type="scientific">Populus alba x Populus x berolinensis</name>
    <dbReference type="NCBI Taxonomy" id="444605"/>
    <lineage>
        <taxon>Eukaryota</taxon>
        <taxon>Viridiplantae</taxon>
        <taxon>Streptophyta</taxon>
        <taxon>Embryophyta</taxon>
        <taxon>Tracheophyta</taxon>
        <taxon>Spermatophyta</taxon>
        <taxon>Magnoliopsida</taxon>
        <taxon>eudicotyledons</taxon>
        <taxon>Gunneridae</taxon>
        <taxon>Pentapetalae</taxon>
        <taxon>rosids</taxon>
        <taxon>fabids</taxon>
        <taxon>Malpighiales</taxon>
        <taxon>Salicaceae</taxon>
        <taxon>Saliceae</taxon>
        <taxon>Populus</taxon>
    </lineage>
</organism>
<dbReference type="EMBL" id="JAQIZT010000003">
    <property type="protein sequence ID" value="KAJ7004500.1"/>
    <property type="molecule type" value="Genomic_DNA"/>
</dbReference>
<evidence type="ECO:0000256" key="1">
    <source>
        <dbReference type="SAM" id="MobiDB-lite"/>
    </source>
</evidence>
<dbReference type="AlphaFoldDB" id="A0AAD6R8U2"/>
<sequence length="34" mass="3913">MEKQEEIKPNGACQTVPDSRWSMPRKEHHHVGAV</sequence>
<protein>
    <submittedName>
        <fullName evidence="2">Uncharacterized protein</fullName>
    </submittedName>
</protein>
<accession>A0AAD6R8U2</accession>
<comment type="caution">
    <text evidence="2">The sequence shown here is derived from an EMBL/GenBank/DDBJ whole genome shotgun (WGS) entry which is preliminary data.</text>
</comment>
<proteinExistence type="predicted"/>
<evidence type="ECO:0000313" key="3">
    <source>
        <dbReference type="Proteomes" id="UP001164929"/>
    </source>
</evidence>
<evidence type="ECO:0000313" key="2">
    <source>
        <dbReference type="EMBL" id="KAJ7004500.1"/>
    </source>
</evidence>